<dbReference type="Pfam" id="PF00126">
    <property type="entry name" value="HTH_1"/>
    <property type="match status" value="1"/>
</dbReference>
<evidence type="ECO:0000256" key="2">
    <source>
        <dbReference type="ARBA" id="ARBA00023015"/>
    </source>
</evidence>
<dbReference type="InterPro" id="IPR036388">
    <property type="entry name" value="WH-like_DNA-bd_sf"/>
</dbReference>
<comment type="caution">
    <text evidence="6">The sequence shown here is derived from an EMBL/GenBank/DDBJ whole genome shotgun (WGS) entry which is preliminary data.</text>
</comment>
<comment type="similarity">
    <text evidence="1">Belongs to the LysR transcriptional regulatory family.</text>
</comment>
<dbReference type="Pfam" id="PF03466">
    <property type="entry name" value="LysR_substrate"/>
    <property type="match status" value="1"/>
</dbReference>
<dbReference type="Gene3D" id="3.40.190.290">
    <property type="match status" value="1"/>
</dbReference>
<dbReference type="EMBL" id="LSZO01000058">
    <property type="protein sequence ID" value="KXU39000.1"/>
    <property type="molecule type" value="Genomic_DNA"/>
</dbReference>
<dbReference type="GO" id="GO:0000976">
    <property type="term" value="F:transcription cis-regulatory region binding"/>
    <property type="evidence" value="ECO:0007669"/>
    <property type="project" value="TreeGrafter"/>
</dbReference>
<reference evidence="6 7" key="1">
    <citation type="submission" date="2016-02" db="EMBL/GenBank/DDBJ databases">
        <authorList>
            <person name="Wen L."/>
            <person name="He K."/>
            <person name="Yang H."/>
        </authorList>
    </citation>
    <scope>NUCLEOTIDE SEQUENCE [LARGE SCALE GENOMIC DNA]</scope>
    <source>
        <strain evidence="6 7">CV58</strain>
    </source>
</reference>
<organism evidence="6 7">
    <name type="scientific">Ventosimonas gracilis</name>
    <dbReference type="NCBI Taxonomy" id="1680762"/>
    <lineage>
        <taxon>Bacteria</taxon>
        <taxon>Pseudomonadati</taxon>
        <taxon>Pseudomonadota</taxon>
        <taxon>Gammaproteobacteria</taxon>
        <taxon>Pseudomonadales</taxon>
        <taxon>Ventosimonadaceae</taxon>
        <taxon>Ventosimonas</taxon>
    </lineage>
</organism>
<dbReference type="InterPro" id="IPR000847">
    <property type="entry name" value="LysR_HTH_N"/>
</dbReference>
<dbReference type="PRINTS" id="PR00039">
    <property type="entry name" value="HTHLYSR"/>
</dbReference>
<evidence type="ECO:0000313" key="7">
    <source>
        <dbReference type="Proteomes" id="UP000072660"/>
    </source>
</evidence>
<gene>
    <name evidence="6" type="ORF">AXE65_11210</name>
</gene>
<dbReference type="FunFam" id="1.10.10.10:FF:000001">
    <property type="entry name" value="LysR family transcriptional regulator"/>
    <property type="match status" value="1"/>
</dbReference>
<dbReference type="PROSITE" id="PS50931">
    <property type="entry name" value="HTH_LYSR"/>
    <property type="match status" value="1"/>
</dbReference>
<evidence type="ECO:0000256" key="3">
    <source>
        <dbReference type="ARBA" id="ARBA00023125"/>
    </source>
</evidence>
<dbReference type="PANTHER" id="PTHR30126">
    <property type="entry name" value="HTH-TYPE TRANSCRIPTIONAL REGULATOR"/>
    <property type="match status" value="1"/>
</dbReference>
<proteinExistence type="inferred from homology"/>
<feature type="domain" description="HTH lysR-type" evidence="5">
    <location>
        <begin position="7"/>
        <end position="60"/>
    </location>
</feature>
<dbReference type="NCBIfam" id="TIGR03339">
    <property type="entry name" value="phn_lysR"/>
    <property type="match status" value="1"/>
</dbReference>
<name>A0A139SX27_9GAMM</name>
<keyword evidence="7" id="KW-1185">Reference proteome</keyword>
<evidence type="ECO:0000259" key="5">
    <source>
        <dbReference type="PROSITE" id="PS50931"/>
    </source>
</evidence>
<keyword evidence="2" id="KW-0805">Transcription regulation</keyword>
<dbReference type="AlphaFoldDB" id="A0A139SX27"/>
<dbReference type="InterPro" id="IPR036390">
    <property type="entry name" value="WH_DNA-bd_sf"/>
</dbReference>
<dbReference type="Proteomes" id="UP000072660">
    <property type="component" value="Unassembled WGS sequence"/>
</dbReference>
<dbReference type="GO" id="GO:0003700">
    <property type="term" value="F:DNA-binding transcription factor activity"/>
    <property type="evidence" value="ECO:0007669"/>
    <property type="project" value="InterPro"/>
</dbReference>
<protein>
    <submittedName>
        <fullName evidence="6">LysR family transcriptional regulator</fullName>
    </submittedName>
</protein>
<evidence type="ECO:0000256" key="1">
    <source>
        <dbReference type="ARBA" id="ARBA00009437"/>
    </source>
</evidence>
<dbReference type="SUPFAM" id="SSF46785">
    <property type="entry name" value="Winged helix' DNA-binding domain"/>
    <property type="match status" value="1"/>
</dbReference>
<evidence type="ECO:0000256" key="4">
    <source>
        <dbReference type="ARBA" id="ARBA00023163"/>
    </source>
</evidence>
<dbReference type="PANTHER" id="PTHR30126:SF94">
    <property type="entry name" value="LYSR FAMILY TRANSCRIPTIONAL REGULATOR"/>
    <property type="match status" value="1"/>
</dbReference>
<keyword evidence="3" id="KW-0238">DNA-binding</keyword>
<accession>A0A139SX27</accession>
<dbReference type="OrthoDB" id="464481at2"/>
<dbReference type="InterPro" id="IPR017724">
    <property type="entry name" value="Tscrpt_reg_LysR"/>
</dbReference>
<sequence length="294" mass="32957">MAVSHAQLKAFHAVATCKSFTRAAERLCLSQPAVSDQVHKLEERFGVLLFYRNKRRVQISELGEKLLAITRRLFALEDEAQELLSSTRALQSGRLLLTVDSPIHLLPHLRRFHQQYPGIQIQISSSNTDLALEKLFNYQTDIAVLGRAVDDPRLHCISLSRAPLIAFVSRSHAWSTRQSIRLADLASVPMVLREQGSMTRQMIEQELSRIGLTVHPAIEVEGREAVRELVLAGLGAGVVSSAEFSGSEQLHALPILDCSLHMSETLACLHEQKQRRLIETFLQVVQEPAVNHHF</sequence>
<dbReference type="InterPro" id="IPR005119">
    <property type="entry name" value="LysR_subst-bd"/>
</dbReference>
<dbReference type="CDD" id="cd05466">
    <property type="entry name" value="PBP2_LTTR_substrate"/>
    <property type="match status" value="1"/>
</dbReference>
<evidence type="ECO:0000313" key="6">
    <source>
        <dbReference type="EMBL" id="KXU39000.1"/>
    </source>
</evidence>
<dbReference type="SUPFAM" id="SSF53850">
    <property type="entry name" value="Periplasmic binding protein-like II"/>
    <property type="match status" value="1"/>
</dbReference>
<dbReference type="Gene3D" id="1.10.10.10">
    <property type="entry name" value="Winged helix-like DNA-binding domain superfamily/Winged helix DNA-binding domain"/>
    <property type="match status" value="1"/>
</dbReference>
<dbReference type="RefSeq" id="WP_068387987.1">
    <property type="nucleotide sequence ID" value="NZ_LSZO01000058.1"/>
</dbReference>
<keyword evidence="4" id="KW-0804">Transcription</keyword>